<proteinExistence type="inferred from homology"/>
<dbReference type="RefSeq" id="WP_125120345.1">
    <property type="nucleotide sequence ID" value="NZ_AP019309.1"/>
</dbReference>
<dbReference type="InterPro" id="IPR015269">
    <property type="entry name" value="UPF0029_Impact_C"/>
</dbReference>
<comment type="similarity">
    <text evidence="1">Belongs to the IMPACT family.</text>
</comment>
<protein>
    <submittedName>
        <fullName evidence="4">YigZ family protein</fullName>
    </submittedName>
</protein>
<sequence length="197" mass="22070">MKSIKTITTHTLIIKKSEFITTLIPCNDLDEADDLIKDFAKTDATHNCVAYIIGPHEKANDDGEPSGTAGLPMLNVLKRQGLSNIIAIVTRYFGGIKLGAGGLTRAYTNAVAEALKEAEIVEKELVKKYRLDIDYHYAKKVDYLIKARGYTLLDTTYDTQVHYTLFLPDEGFLDELKDLTNNTFTFENCGMDYMSVK</sequence>
<dbReference type="InterPro" id="IPR036956">
    <property type="entry name" value="Impact_N_sf"/>
</dbReference>
<dbReference type="GO" id="GO:0006446">
    <property type="term" value="P:regulation of translational initiation"/>
    <property type="evidence" value="ECO:0007669"/>
    <property type="project" value="TreeGrafter"/>
</dbReference>
<dbReference type="Proteomes" id="UP000268059">
    <property type="component" value="Chromosome"/>
</dbReference>
<feature type="domain" description="Impact N-terminal" evidence="2">
    <location>
        <begin position="15"/>
        <end position="115"/>
    </location>
</feature>
<evidence type="ECO:0000313" key="5">
    <source>
        <dbReference type="Proteomes" id="UP000268059"/>
    </source>
</evidence>
<dbReference type="InterPro" id="IPR035647">
    <property type="entry name" value="EFG_III/V"/>
</dbReference>
<feature type="domain" description="UPF0029" evidence="3">
    <location>
        <begin position="131"/>
        <end position="182"/>
    </location>
</feature>
<dbReference type="Pfam" id="PF01205">
    <property type="entry name" value="Impact_N"/>
    <property type="match status" value="1"/>
</dbReference>
<dbReference type="SUPFAM" id="SSF54980">
    <property type="entry name" value="EF-G C-terminal domain-like"/>
    <property type="match status" value="1"/>
</dbReference>
<dbReference type="InterPro" id="IPR023582">
    <property type="entry name" value="Impact"/>
</dbReference>
<dbReference type="InParanoid" id="A0A3G9JNQ9"/>
<dbReference type="PANTHER" id="PTHR16301:SF20">
    <property type="entry name" value="IMPACT FAMILY MEMBER YIGZ"/>
    <property type="match status" value="1"/>
</dbReference>
<dbReference type="GO" id="GO:0005737">
    <property type="term" value="C:cytoplasm"/>
    <property type="evidence" value="ECO:0007669"/>
    <property type="project" value="TreeGrafter"/>
</dbReference>
<organism evidence="4 5">
    <name type="scientific">Intestinibaculum porci</name>
    <dbReference type="NCBI Taxonomy" id="2487118"/>
    <lineage>
        <taxon>Bacteria</taxon>
        <taxon>Bacillati</taxon>
        <taxon>Bacillota</taxon>
        <taxon>Erysipelotrichia</taxon>
        <taxon>Erysipelotrichales</taxon>
        <taxon>Erysipelotrichaceae</taxon>
        <taxon>Intestinibaculum</taxon>
    </lineage>
</organism>
<dbReference type="EMBL" id="AP019309">
    <property type="protein sequence ID" value="BBH27641.1"/>
    <property type="molecule type" value="Genomic_DNA"/>
</dbReference>
<dbReference type="InterPro" id="IPR020569">
    <property type="entry name" value="UPF0029_Impact_CS"/>
</dbReference>
<keyword evidence="5" id="KW-1185">Reference proteome</keyword>
<evidence type="ECO:0000313" key="4">
    <source>
        <dbReference type="EMBL" id="BBH27641.1"/>
    </source>
</evidence>
<dbReference type="InterPro" id="IPR020568">
    <property type="entry name" value="Ribosomal_Su5_D2-typ_SF"/>
</dbReference>
<evidence type="ECO:0000256" key="1">
    <source>
        <dbReference type="ARBA" id="ARBA00007665"/>
    </source>
</evidence>
<reference evidence="4 5" key="1">
    <citation type="submission" date="2018-11" db="EMBL/GenBank/DDBJ databases">
        <title>Novel Erysipelotrichaceae bacterium isolated from small intestine of a swine.</title>
        <authorList>
            <person name="Kim J.S."/>
            <person name="Choe H."/>
            <person name="Lee Y.R."/>
            <person name="Kim K.M."/>
            <person name="Park D.S."/>
        </authorList>
    </citation>
    <scope>NUCLEOTIDE SEQUENCE [LARGE SCALE GENOMIC DNA]</scope>
    <source>
        <strain evidence="4 5">SG0102</strain>
    </source>
</reference>
<evidence type="ECO:0000259" key="2">
    <source>
        <dbReference type="Pfam" id="PF01205"/>
    </source>
</evidence>
<dbReference type="PROSITE" id="PS00910">
    <property type="entry name" value="UPF0029"/>
    <property type="match status" value="1"/>
</dbReference>
<dbReference type="OrthoDB" id="9813771at2"/>
<dbReference type="KEGG" id="ebm:SG0102_25750"/>
<dbReference type="InterPro" id="IPR001498">
    <property type="entry name" value="Impact_N"/>
</dbReference>
<gene>
    <name evidence="4" type="ORF">SG0102_25750</name>
</gene>
<dbReference type="Gene3D" id="3.30.230.30">
    <property type="entry name" value="Impact, N-terminal domain"/>
    <property type="match status" value="1"/>
</dbReference>
<evidence type="ECO:0000259" key="3">
    <source>
        <dbReference type="Pfam" id="PF09186"/>
    </source>
</evidence>
<dbReference type="Pfam" id="PF09186">
    <property type="entry name" value="DUF1949"/>
    <property type="match status" value="1"/>
</dbReference>
<dbReference type="SUPFAM" id="SSF54211">
    <property type="entry name" value="Ribosomal protein S5 domain 2-like"/>
    <property type="match status" value="1"/>
</dbReference>
<dbReference type="PANTHER" id="PTHR16301">
    <property type="entry name" value="IMPACT-RELATED"/>
    <property type="match status" value="1"/>
</dbReference>
<dbReference type="AlphaFoldDB" id="A0A3G9JNQ9"/>
<accession>A0A3G9JNQ9</accession>
<dbReference type="FunCoup" id="A0A3G9JNQ9">
    <property type="interactions" value="38"/>
</dbReference>
<name>A0A3G9JNQ9_9FIRM</name>